<feature type="transmembrane region" description="Helical" evidence="7">
    <location>
        <begin position="428"/>
        <end position="447"/>
    </location>
</feature>
<dbReference type="Pfam" id="PF01553">
    <property type="entry name" value="Acyltransferase"/>
    <property type="match status" value="1"/>
</dbReference>
<evidence type="ECO:0000256" key="5">
    <source>
        <dbReference type="ARBA" id="ARBA00022989"/>
    </source>
</evidence>
<keyword evidence="9" id="KW-0012">Acyltransferase</keyword>
<evidence type="ECO:0000256" key="7">
    <source>
        <dbReference type="SAM" id="Phobius"/>
    </source>
</evidence>
<dbReference type="CDD" id="cd07989">
    <property type="entry name" value="LPLAT_AGPAT-like"/>
    <property type="match status" value="1"/>
</dbReference>
<evidence type="ECO:0000256" key="6">
    <source>
        <dbReference type="ARBA" id="ARBA00023136"/>
    </source>
</evidence>
<dbReference type="GO" id="GO:0016746">
    <property type="term" value="F:acyltransferase activity"/>
    <property type="evidence" value="ECO:0007669"/>
    <property type="project" value="UniProtKB-KW"/>
</dbReference>
<dbReference type="CDD" id="cd06173">
    <property type="entry name" value="MFS_MefA_like"/>
    <property type="match status" value="1"/>
</dbReference>
<accession>A0A1Y0I2C3</accession>
<keyword evidence="3" id="KW-1003">Cell membrane</keyword>
<evidence type="ECO:0000313" key="9">
    <source>
        <dbReference type="EMBL" id="ARU54410.1"/>
    </source>
</evidence>
<keyword evidence="5 7" id="KW-1133">Transmembrane helix</keyword>
<feature type="transmembrane region" description="Helical" evidence="7">
    <location>
        <begin position="364"/>
        <end position="386"/>
    </location>
</feature>
<evidence type="ECO:0000256" key="4">
    <source>
        <dbReference type="ARBA" id="ARBA00022692"/>
    </source>
</evidence>
<dbReference type="Gene3D" id="1.20.1250.20">
    <property type="entry name" value="MFS general substrate transporter like domains"/>
    <property type="match status" value="1"/>
</dbReference>
<dbReference type="GO" id="GO:0005886">
    <property type="term" value="C:plasma membrane"/>
    <property type="evidence" value="ECO:0007669"/>
    <property type="project" value="UniProtKB-SubCell"/>
</dbReference>
<dbReference type="Pfam" id="PF07690">
    <property type="entry name" value="MFS_1"/>
    <property type="match status" value="1"/>
</dbReference>
<organism evidence="9 10">
    <name type="scientific">Oleiphilus messinensis</name>
    <dbReference type="NCBI Taxonomy" id="141451"/>
    <lineage>
        <taxon>Bacteria</taxon>
        <taxon>Pseudomonadati</taxon>
        <taxon>Pseudomonadota</taxon>
        <taxon>Gammaproteobacteria</taxon>
        <taxon>Oceanospirillales</taxon>
        <taxon>Oleiphilaceae</taxon>
        <taxon>Oleiphilus</taxon>
    </lineage>
</organism>
<name>A0A1Y0I2C3_9GAMM</name>
<feature type="domain" description="Phospholipid/glycerol acyltransferase" evidence="8">
    <location>
        <begin position="483"/>
        <end position="599"/>
    </location>
</feature>
<feature type="transmembrane region" description="Helical" evidence="7">
    <location>
        <begin position="183"/>
        <end position="201"/>
    </location>
</feature>
<dbReference type="OrthoDB" id="9803968at2"/>
<gene>
    <name evidence="9" type="ORF">OLMES_0304</name>
</gene>
<feature type="transmembrane region" description="Helical" evidence="7">
    <location>
        <begin position="398"/>
        <end position="422"/>
    </location>
</feature>
<dbReference type="Proteomes" id="UP000196027">
    <property type="component" value="Chromosome"/>
</dbReference>
<dbReference type="InterPro" id="IPR036259">
    <property type="entry name" value="MFS_trans_sf"/>
</dbReference>
<dbReference type="GO" id="GO:0022857">
    <property type="term" value="F:transmembrane transporter activity"/>
    <property type="evidence" value="ECO:0007669"/>
    <property type="project" value="InterPro"/>
</dbReference>
<protein>
    <submittedName>
        <fullName evidence="9">Phospholipid/glycerol acyltransferase</fullName>
    </submittedName>
</protein>
<dbReference type="SUPFAM" id="SSF69593">
    <property type="entry name" value="Glycerol-3-phosphate (1)-acyltransferase"/>
    <property type="match status" value="1"/>
</dbReference>
<dbReference type="RefSeq" id="WP_087459617.1">
    <property type="nucleotide sequence ID" value="NZ_CP021425.1"/>
</dbReference>
<evidence type="ECO:0000256" key="2">
    <source>
        <dbReference type="ARBA" id="ARBA00022448"/>
    </source>
</evidence>
<proteinExistence type="predicted"/>
<keyword evidence="2" id="KW-0813">Transport</keyword>
<feature type="transmembrane region" description="Helical" evidence="7">
    <location>
        <begin position="39"/>
        <end position="56"/>
    </location>
</feature>
<keyword evidence="9" id="KW-0808">Transferase</keyword>
<evidence type="ECO:0000256" key="1">
    <source>
        <dbReference type="ARBA" id="ARBA00004651"/>
    </source>
</evidence>
<dbReference type="InterPro" id="IPR011701">
    <property type="entry name" value="MFS"/>
</dbReference>
<dbReference type="PANTHER" id="PTHR43266:SF2">
    <property type="entry name" value="MAJOR FACILITATOR SUPERFAMILY (MFS) PROFILE DOMAIN-CONTAINING PROTEIN"/>
    <property type="match status" value="1"/>
</dbReference>
<evidence type="ECO:0000256" key="3">
    <source>
        <dbReference type="ARBA" id="ARBA00022475"/>
    </source>
</evidence>
<evidence type="ECO:0000259" key="8">
    <source>
        <dbReference type="SMART" id="SM00563"/>
    </source>
</evidence>
<keyword evidence="10" id="KW-1185">Reference proteome</keyword>
<dbReference type="EMBL" id="CP021425">
    <property type="protein sequence ID" value="ARU54410.1"/>
    <property type="molecule type" value="Genomic_DNA"/>
</dbReference>
<keyword evidence="4 7" id="KW-0812">Transmembrane</keyword>
<feature type="transmembrane region" description="Helical" evidence="7">
    <location>
        <begin position="272"/>
        <end position="292"/>
    </location>
</feature>
<dbReference type="KEGG" id="ome:OLMES_0304"/>
<sequence>MSTEPTQAPPHQSQFKLLRSRFFGPFFWTQFFGAFNDNVFKNVLLALITFNALYATGLSTDLMNNMGAVLFILPFFIFSALAGQIADKYEKSALIRKIKLFEIGIMSLAAIGFFTNSVWALLGVLFLMGTQSAFFGPVKYSIIPQHLHKDELVGGNAMVEMGTFVAILLGTLGAGLLSKSDHAAILSGITVVILACAGWFASRNIPNAPAPSPELKIRFNPYTETLKTIQISRQNHGVFLAVMAISWFWFLGASYLTQLYSYTKTVLLGDQTVVTVMLAVFSIGIALGSLLCERLSGRKVELGLVPLGSIGLSLFSFDLYVHSLSYVPPALSNAALTTSPLLQQTGDLLQGVGAFLEQANSYRVLFDFLMIGVFGGFYIVPLYAMVQDRSEEKQRSQIIASINILNALFMVGAGISAVIFLSLLKLSIPEYFMILAIMNAVVAVYIYRTIPEFFMRFLVWVITHTMYRVKHRGLEHIPDEGPCVLVCNHVSYMDALILAGACRRPIRFVMFKPIYDLPVLNFIFRTGKTIPIHSQKKDPETYNRAFERISEELQDGEVVCIFPEGKLTTTGEIDTFRKGIEQIIAKDPVPVVPMALQGLWGSFFSHRGGAALVKWPKRFWSKVTIIADAPWAPESVSASALEAKVKALHGTPDVK</sequence>
<feature type="transmembrane region" description="Helical" evidence="7">
    <location>
        <begin position="68"/>
        <end position="86"/>
    </location>
</feature>
<feature type="transmembrane region" description="Helical" evidence="7">
    <location>
        <begin position="237"/>
        <end position="260"/>
    </location>
</feature>
<reference evidence="9 10" key="1">
    <citation type="submission" date="2017-05" db="EMBL/GenBank/DDBJ databases">
        <title>Genomic insights into alkan degradation activity of Oleiphilus messinensis.</title>
        <authorList>
            <person name="Kozyavkin S.A."/>
            <person name="Slesarev A.I."/>
            <person name="Golyshin P.N."/>
            <person name="Korzhenkov A."/>
            <person name="Golyshina O.N."/>
            <person name="Toshchakov S.V."/>
        </authorList>
    </citation>
    <scope>NUCLEOTIDE SEQUENCE [LARGE SCALE GENOMIC DNA]</scope>
    <source>
        <strain evidence="9 10">ME102</strain>
    </source>
</reference>
<feature type="transmembrane region" description="Helical" evidence="7">
    <location>
        <begin position="152"/>
        <end position="177"/>
    </location>
</feature>
<evidence type="ECO:0000313" key="10">
    <source>
        <dbReference type="Proteomes" id="UP000196027"/>
    </source>
</evidence>
<dbReference type="AlphaFoldDB" id="A0A1Y0I2C3"/>
<comment type="subcellular location">
    <subcellularLocation>
        <location evidence="1">Cell membrane</location>
        <topology evidence="1">Multi-pass membrane protein</topology>
    </subcellularLocation>
</comment>
<dbReference type="SMART" id="SM00563">
    <property type="entry name" value="PlsC"/>
    <property type="match status" value="1"/>
</dbReference>
<dbReference type="PANTHER" id="PTHR43266">
    <property type="entry name" value="MACROLIDE-EFFLUX PROTEIN"/>
    <property type="match status" value="1"/>
</dbReference>
<keyword evidence="6 7" id="KW-0472">Membrane</keyword>
<dbReference type="SUPFAM" id="SSF103473">
    <property type="entry name" value="MFS general substrate transporter"/>
    <property type="match status" value="1"/>
</dbReference>
<feature type="transmembrane region" description="Helical" evidence="7">
    <location>
        <begin position="304"/>
        <end position="321"/>
    </location>
</feature>
<dbReference type="InterPro" id="IPR002123">
    <property type="entry name" value="Plipid/glycerol_acylTrfase"/>
</dbReference>